<dbReference type="PROSITE" id="PS50206">
    <property type="entry name" value="RHODANESE_3"/>
    <property type="match status" value="1"/>
</dbReference>
<evidence type="ECO:0000256" key="5">
    <source>
        <dbReference type="ARBA" id="ARBA00023136"/>
    </source>
</evidence>
<dbReference type="OrthoDB" id="21108at2"/>
<keyword evidence="4 6" id="KW-1133">Transmembrane helix</keyword>
<dbReference type="PANTHER" id="PTHR42709">
    <property type="entry name" value="ALKALINE PHOSPHATASE LIKE PROTEIN"/>
    <property type="match status" value="1"/>
</dbReference>
<dbReference type="InterPro" id="IPR001763">
    <property type="entry name" value="Rhodanese-like_dom"/>
</dbReference>
<gene>
    <name evidence="8" type="primary">yohD</name>
    <name evidence="8" type="ORF">PIGHUM_00596</name>
</gene>
<keyword evidence="2" id="KW-1003">Cell membrane</keyword>
<dbReference type="PANTHER" id="PTHR42709:SF6">
    <property type="entry name" value="UNDECAPRENYL PHOSPHATE TRANSPORTER A"/>
    <property type="match status" value="1"/>
</dbReference>
<dbReference type="InterPro" id="IPR032816">
    <property type="entry name" value="VTT_dom"/>
</dbReference>
<dbReference type="EMBL" id="UWPJ01000006">
    <property type="protein sequence ID" value="VCU68539.1"/>
    <property type="molecule type" value="Genomic_DNA"/>
</dbReference>
<evidence type="ECO:0000313" key="9">
    <source>
        <dbReference type="Proteomes" id="UP000277294"/>
    </source>
</evidence>
<feature type="transmembrane region" description="Helical" evidence="6">
    <location>
        <begin position="107"/>
        <end position="128"/>
    </location>
</feature>
<feature type="domain" description="Rhodanese" evidence="7">
    <location>
        <begin position="218"/>
        <end position="305"/>
    </location>
</feature>
<keyword evidence="5 6" id="KW-0472">Membrane</keyword>
<dbReference type="Pfam" id="PF00581">
    <property type="entry name" value="Rhodanese"/>
    <property type="match status" value="1"/>
</dbReference>
<reference evidence="8 9" key="1">
    <citation type="submission" date="2018-10" db="EMBL/GenBank/DDBJ databases">
        <authorList>
            <person name="Criscuolo A."/>
        </authorList>
    </citation>
    <scope>NUCLEOTIDE SEQUENCE [LARGE SCALE GENOMIC DNA]</scope>
    <source>
        <strain evidence="8">DnA1</strain>
    </source>
</reference>
<dbReference type="SUPFAM" id="SSF52821">
    <property type="entry name" value="Rhodanese/Cell cycle control phosphatase"/>
    <property type="match status" value="1"/>
</dbReference>
<evidence type="ECO:0000256" key="2">
    <source>
        <dbReference type="ARBA" id="ARBA00022475"/>
    </source>
</evidence>
<dbReference type="CDD" id="cd01444">
    <property type="entry name" value="GlpE_ST"/>
    <property type="match status" value="1"/>
</dbReference>
<dbReference type="GO" id="GO:0004792">
    <property type="term" value="F:thiosulfate-cyanide sulfurtransferase activity"/>
    <property type="evidence" value="ECO:0007669"/>
    <property type="project" value="InterPro"/>
</dbReference>
<comment type="subcellular location">
    <subcellularLocation>
        <location evidence="1">Cell membrane</location>
        <topology evidence="1">Multi-pass membrane protein</topology>
    </subcellularLocation>
</comment>
<feature type="transmembrane region" description="Helical" evidence="6">
    <location>
        <begin position="174"/>
        <end position="192"/>
    </location>
</feature>
<dbReference type="Proteomes" id="UP000277294">
    <property type="component" value="Unassembled WGS sequence"/>
</dbReference>
<name>A0A3P4AWV1_9BURK</name>
<proteinExistence type="predicted"/>
<dbReference type="AlphaFoldDB" id="A0A3P4AWV1"/>
<sequence>MEDLQTLLVLYGAWLIFANVLLEQAGLPIPAYPLLVMAGALAAAGEVAWPGIAAAAIIACLLADSAWYLAGRRYGGRLLRTVCRVSLSPDSCIRQTQRQYLRAGPRLLLVAKFLPGAGALTTVMAGFTRVPYRVFSGYEIAGSIIWAGSAVLLGALFHELVGDILQAIADYGRVGLLFVGVLLALYVLYRLLQRWRIARFLGQIPRLPVNELAAWRNEGRKAVLLDVRPDPADPLPGAIAVDLHDPVDELDLGPEDTDIVVYCACPNEISAALLAMRLRAAGYPNTWALQGGHDAWQAYREHPDTVLPSPVTEHP</sequence>
<dbReference type="InterPro" id="IPR036873">
    <property type="entry name" value="Rhodanese-like_dom_sf"/>
</dbReference>
<evidence type="ECO:0000256" key="6">
    <source>
        <dbReference type="SAM" id="Phobius"/>
    </source>
</evidence>
<keyword evidence="9" id="KW-1185">Reference proteome</keyword>
<feature type="transmembrane region" description="Helical" evidence="6">
    <location>
        <begin position="140"/>
        <end position="162"/>
    </location>
</feature>
<dbReference type="SMART" id="SM00450">
    <property type="entry name" value="RHOD"/>
    <property type="match status" value="1"/>
</dbReference>
<evidence type="ECO:0000256" key="1">
    <source>
        <dbReference type="ARBA" id="ARBA00004651"/>
    </source>
</evidence>
<accession>A0A3P4AWV1</accession>
<dbReference type="InterPro" id="IPR051311">
    <property type="entry name" value="DedA_domain"/>
</dbReference>
<evidence type="ECO:0000259" key="7">
    <source>
        <dbReference type="PROSITE" id="PS50206"/>
    </source>
</evidence>
<protein>
    <submittedName>
        <fullName evidence="8">Inner membrane protein YohD</fullName>
    </submittedName>
</protein>
<feature type="transmembrane region" description="Helical" evidence="6">
    <location>
        <begin position="7"/>
        <end position="27"/>
    </location>
</feature>
<organism evidence="8 9">
    <name type="scientific">Pigmentiphaga humi</name>
    <dbReference type="NCBI Taxonomy" id="2478468"/>
    <lineage>
        <taxon>Bacteria</taxon>
        <taxon>Pseudomonadati</taxon>
        <taxon>Pseudomonadota</taxon>
        <taxon>Betaproteobacteria</taxon>
        <taxon>Burkholderiales</taxon>
        <taxon>Alcaligenaceae</taxon>
        <taxon>Pigmentiphaga</taxon>
    </lineage>
</organism>
<evidence type="ECO:0000256" key="4">
    <source>
        <dbReference type="ARBA" id="ARBA00022989"/>
    </source>
</evidence>
<dbReference type="GO" id="GO:0005737">
    <property type="term" value="C:cytoplasm"/>
    <property type="evidence" value="ECO:0007669"/>
    <property type="project" value="InterPro"/>
</dbReference>
<dbReference type="GO" id="GO:0005886">
    <property type="term" value="C:plasma membrane"/>
    <property type="evidence" value="ECO:0007669"/>
    <property type="project" value="UniProtKB-SubCell"/>
</dbReference>
<dbReference type="InterPro" id="IPR023695">
    <property type="entry name" value="Thiosulf_sulfurTrfase"/>
</dbReference>
<evidence type="ECO:0000313" key="8">
    <source>
        <dbReference type="EMBL" id="VCU68539.1"/>
    </source>
</evidence>
<dbReference type="Pfam" id="PF09335">
    <property type="entry name" value="VTT_dom"/>
    <property type="match status" value="1"/>
</dbReference>
<feature type="transmembrane region" description="Helical" evidence="6">
    <location>
        <begin position="47"/>
        <end position="70"/>
    </location>
</feature>
<dbReference type="RefSeq" id="WP_124077778.1">
    <property type="nucleotide sequence ID" value="NZ_UWPJ01000006.1"/>
</dbReference>
<evidence type="ECO:0000256" key="3">
    <source>
        <dbReference type="ARBA" id="ARBA00022692"/>
    </source>
</evidence>
<keyword evidence="3 6" id="KW-0812">Transmembrane</keyword>
<dbReference type="Gene3D" id="3.40.250.10">
    <property type="entry name" value="Rhodanese-like domain"/>
    <property type="match status" value="1"/>
</dbReference>